<reference evidence="2" key="1">
    <citation type="submission" date="2023-11" db="EMBL/GenBank/DDBJ databases">
        <title>Genome assemblies of two species of porcelain crab, Petrolisthes cinctipes and Petrolisthes manimaculis (Anomura: Porcellanidae).</title>
        <authorList>
            <person name="Angst P."/>
        </authorList>
    </citation>
    <scope>NUCLEOTIDE SEQUENCE</scope>
    <source>
        <strain evidence="2">PB745_02</strain>
        <tissue evidence="2">Gill</tissue>
    </source>
</reference>
<dbReference type="AlphaFoldDB" id="A0AAE1ULI3"/>
<protein>
    <submittedName>
        <fullName evidence="2">Uncharacterized protein</fullName>
    </submittedName>
</protein>
<dbReference type="EMBL" id="JAWZYT010000512">
    <property type="protein sequence ID" value="KAK4322564.1"/>
    <property type="molecule type" value="Genomic_DNA"/>
</dbReference>
<name>A0AAE1ULI3_9EUCA</name>
<feature type="compositionally biased region" description="Basic and acidic residues" evidence="1">
    <location>
        <begin position="52"/>
        <end position="72"/>
    </location>
</feature>
<accession>A0AAE1ULI3</accession>
<feature type="region of interest" description="Disordered" evidence="1">
    <location>
        <begin position="1"/>
        <end position="101"/>
    </location>
</feature>
<sequence length="101" mass="11327">MDQVGQDVTWPKPQHLSHLAYRDEDSITSGPDGTVRQPASQGQDNYRGSRAWTDRDRKRDRQTDKLGLRDHTPSAPTGTDYLFTPHSLTRPISNTASIPTP</sequence>
<proteinExistence type="predicted"/>
<feature type="compositionally biased region" description="Polar residues" evidence="1">
    <location>
        <begin position="86"/>
        <end position="101"/>
    </location>
</feature>
<comment type="caution">
    <text evidence="2">The sequence shown here is derived from an EMBL/GenBank/DDBJ whole genome shotgun (WGS) entry which is preliminary data.</text>
</comment>
<feature type="compositionally biased region" description="Polar residues" evidence="1">
    <location>
        <begin position="27"/>
        <end position="46"/>
    </location>
</feature>
<evidence type="ECO:0000313" key="3">
    <source>
        <dbReference type="Proteomes" id="UP001292094"/>
    </source>
</evidence>
<dbReference type="Proteomes" id="UP001292094">
    <property type="component" value="Unassembled WGS sequence"/>
</dbReference>
<evidence type="ECO:0000256" key="1">
    <source>
        <dbReference type="SAM" id="MobiDB-lite"/>
    </source>
</evidence>
<keyword evidence="3" id="KW-1185">Reference proteome</keyword>
<organism evidence="2 3">
    <name type="scientific">Petrolisthes manimaculis</name>
    <dbReference type="NCBI Taxonomy" id="1843537"/>
    <lineage>
        <taxon>Eukaryota</taxon>
        <taxon>Metazoa</taxon>
        <taxon>Ecdysozoa</taxon>
        <taxon>Arthropoda</taxon>
        <taxon>Crustacea</taxon>
        <taxon>Multicrustacea</taxon>
        <taxon>Malacostraca</taxon>
        <taxon>Eumalacostraca</taxon>
        <taxon>Eucarida</taxon>
        <taxon>Decapoda</taxon>
        <taxon>Pleocyemata</taxon>
        <taxon>Anomura</taxon>
        <taxon>Galatheoidea</taxon>
        <taxon>Porcellanidae</taxon>
        <taxon>Petrolisthes</taxon>
    </lineage>
</organism>
<evidence type="ECO:0000313" key="2">
    <source>
        <dbReference type="EMBL" id="KAK4322564.1"/>
    </source>
</evidence>
<gene>
    <name evidence="2" type="ORF">Pmani_006690</name>
</gene>